<feature type="region of interest" description="Disordered" evidence="1">
    <location>
        <begin position="46"/>
        <end position="108"/>
    </location>
</feature>
<proteinExistence type="predicted"/>
<name>A0A6C0D388_9ZZZZ</name>
<evidence type="ECO:0000256" key="1">
    <source>
        <dbReference type="SAM" id="MobiDB-lite"/>
    </source>
</evidence>
<evidence type="ECO:0000313" key="2">
    <source>
        <dbReference type="EMBL" id="QHT10165.1"/>
    </source>
</evidence>
<sequence length="135" mass="16014">MSSFNTYRQYDEYCGTRQDDLVRFMYENPSLAYTYDPWTNSVMTPPIQPKKEFTPEIMKKDTDSEVKKKETKPEIKKKEVIPKIKKEESSPPPSPRIEKKRVMTPSPLPTTVSTKFSWQKMFSNAWDFLKMPFEE</sequence>
<organism evidence="2">
    <name type="scientific">viral metagenome</name>
    <dbReference type="NCBI Taxonomy" id="1070528"/>
    <lineage>
        <taxon>unclassified sequences</taxon>
        <taxon>metagenomes</taxon>
        <taxon>organismal metagenomes</taxon>
    </lineage>
</organism>
<dbReference type="AlphaFoldDB" id="A0A6C0D388"/>
<feature type="compositionally biased region" description="Basic and acidic residues" evidence="1">
    <location>
        <begin position="49"/>
        <end position="89"/>
    </location>
</feature>
<protein>
    <submittedName>
        <fullName evidence="2">Uncharacterized protein</fullName>
    </submittedName>
</protein>
<dbReference type="EMBL" id="MN739518">
    <property type="protein sequence ID" value="QHT10165.1"/>
    <property type="molecule type" value="Genomic_DNA"/>
</dbReference>
<reference evidence="2" key="1">
    <citation type="journal article" date="2020" name="Nature">
        <title>Giant virus diversity and host interactions through global metagenomics.</title>
        <authorList>
            <person name="Schulz F."/>
            <person name="Roux S."/>
            <person name="Paez-Espino D."/>
            <person name="Jungbluth S."/>
            <person name="Walsh D.A."/>
            <person name="Denef V.J."/>
            <person name="McMahon K.D."/>
            <person name="Konstantinidis K.T."/>
            <person name="Eloe-Fadrosh E.A."/>
            <person name="Kyrpides N.C."/>
            <person name="Woyke T."/>
        </authorList>
    </citation>
    <scope>NUCLEOTIDE SEQUENCE</scope>
    <source>
        <strain evidence="2">GVMAG-M-3300023174-104</strain>
    </source>
</reference>
<accession>A0A6C0D388</accession>